<protein>
    <recommendedName>
        <fullName evidence="4">DUF4386 domain-containing protein</fullName>
    </recommendedName>
</protein>
<dbReference type="AlphaFoldDB" id="A0A6G9AY60"/>
<sequence length="151" mass="16870">MRSQFLTLLCILTFISCGLGLFDSVVSFFRTDAVAETSYVKRKQTPEEERNQPKQYFEDRAANGAQPMPGDPEEIRLLAIAQFVYSLLTLIGAILMFRLRRTGFWIYLAGVAVGIVLPVALAGFGALNTSFGVFFSAIFAGLYWLNLKDMH</sequence>
<dbReference type="EMBL" id="CP050063">
    <property type="protein sequence ID" value="QIP17225.1"/>
    <property type="molecule type" value="Genomic_DNA"/>
</dbReference>
<keyword evidence="1" id="KW-0812">Transmembrane</keyword>
<evidence type="ECO:0000256" key="1">
    <source>
        <dbReference type="SAM" id="Phobius"/>
    </source>
</evidence>
<reference evidence="2 3" key="1">
    <citation type="submission" date="2020-03" db="EMBL/GenBank/DDBJ databases">
        <authorList>
            <person name="Kim M.K."/>
        </authorList>
    </citation>
    <scope>NUCLEOTIDE SEQUENCE [LARGE SCALE GENOMIC DNA]</scope>
    <source>
        <strain evidence="2 3">BT328</strain>
    </source>
</reference>
<feature type="transmembrane region" description="Helical" evidence="1">
    <location>
        <begin position="104"/>
        <end position="124"/>
    </location>
</feature>
<name>A0A6G9AY60_9BACT</name>
<organism evidence="2 3">
    <name type="scientific">Spirosoma aureum</name>
    <dbReference type="NCBI Taxonomy" id="2692134"/>
    <lineage>
        <taxon>Bacteria</taxon>
        <taxon>Pseudomonadati</taxon>
        <taxon>Bacteroidota</taxon>
        <taxon>Cytophagia</taxon>
        <taxon>Cytophagales</taxon>
        <taxon>Cytophagaceae</taxon>
        <taxon>Spirosoma</taxon>
    </lineage>
</organism>
<evidence type="ECO:0000313" key="2">
    <source>
        <dbReference type="EMBL" id="QIP17225.1"/>
    </source>
</evidence>
<feature type="transmembrane region" description="Helical" evidence="1">
    <location>
        <begin position="77"/>
        <end position="97"/>
    </location>
</feature>
<evidence type="ECO:0008006" key="4">
    <source>
        <dbReference type="Google" id="ProtNLM"/>
    </source>
</evidence>
<dbReference type="KEGG" id="spib:G8759_33585"/>
<dbReference type="Proteomes" id="UP000501802">
    <property type="component" value="Chromosome"/>
</dbReference>
<proteinExistence type="predicted"/>
<gene>
    <name evidence="2" type="ORF">G8759_33585</name>
</gene>
<dbReference type="PROSITE" id="PS51257">
    <property type="entry name" value="PROKAR_LIPOPROTEIN"/>
    <property type="match status" value="1"/>
</dbReference>
<feature type="transmembrane region" description="Helical" evidence="1">
    <location>
        <begin position="130"/>
        <end position="147"/>
    </location>
</feature>
<keyword evidence="1" id="KW-0472">Membrane</keyword>
<evidence type="ECO:0000313" key="3">
    <source>
        <dbReference type="Proteomes" id="UP000501802"/>
    </source>
</evidence>
<keyword evidence="1" id="KW-1133">Transmembrane helix</keyword>
<dbReference type="RefSeq" id="WP_167217869.1">
    <property type="nucleotide sequence ID" value="NZ_CP050063.1"/>
</dbReference>
<keyword evidence="3" id="KW-1185">Reference proteome</keyword>
<accession>A0A6G9AY60</accession>